<evidence type="ECO:0000259" key="4">
    <source>
        <dbReference type="Pfam" id="PF00195"/>
    </source>
</evidence>
<dbReference type="GO" id="GO:0030639">
    <property type="term" value="P:polyketide biosynthetic process"/>
    <property type="evidence" value="ECO:0007669"/>
    <property type="project" value="TreeGrafter"/>
</dbReference>
<proteinExistence type="inferred from homology"/>
<evidence type="ECO:0000256" key="3">
    <source>
        <dbReference type="RuleBase" id="RU003633"/>
    </source>
</evidence>
<evidence type="ECO:0000256" key="1">
    <source>
        <dbReference type="ARBA" id="ARBA00005531"/>
    </source>
</evidence>
<gene>
    <name evidence="6" type="ORF">WJX84_000907</name>
</gene>
<protein>
    <submittedName>
        <fullName evidence="6">Uncharacterized protein</fullName>
    </submittedName>
</protein>
<feature type="domain" description="Chalcone/stilbene synthase N-terminal" evidence="4">
    <location>
        <begin position="9"/>
        <end position="147"/>
    </location>
</feature>
<dbReference type="InterPro" id="IPR012328">
    <property type="entry name" value="Chalcone/stilbene_synt_C"/>
</dbReference>
<evidence type="ECO:0000259" key="5">
    <source>
        <dbReference type="Pfam" id="PF02797"/>
    </source>
</evidence>
<dbReference type="Proteomes" id="UP001485043">
    <property type="component" value="Unassembled WGS sequence"/>
</dbReference>
<dbReference type="Gene3D" id="3.40.47.10">
    <property type="match status" value="2"/>
</dbReference>
<dbReference type="PANTHER" id="PTHR11877:SF46">
    <property type="entry name" value="TYPE III POLYKETIDE SYNTHASE A"/>
    <property type="match status" value="1"/>
</dbReference>
<dbReference type="PANTHER" id="PTHR11877">
    <property type="entry name" value="HYDROXYMETHYLGLUTARYL-COA SYNTHASE"/>
    <property type="match status" value="1"/>
</dbReference>
<evidence type="ECO:0000313" key="6">
    <source>
        <dbReference type="EMBL" id="KAK9856782.1"/>
    </source>
</evidence>
<dbReference type="AlphaFoldDB" id="A0AAW1STE8"/>
<dbReference type="GO" id="GO:0016747">
    <property type="term" value="F:acyltransferase activity, transferring groups other than amino-acyl groups"/>
    <property type="evidence" value="ECO:0007669"/>
    <property type="project" value="InterPro"/>
</dbReference>
<keyword evidence="2 3" id="KW-0808">Transferase</keyword>
<evidence type="ECO:0000313" key="7">
    <source>
        <dbReference type="Proteomes" id="UP001485043"/>
    </source>
</evidence>
<name>A0AAW1STE8_9CHLO</name>
<dbReference type="Pfam" id="PF00195">
    <property type="entry name" value="Chal_sti_synt_N"/>
    <property type="match status" value="1"/>
</dbReference>
<dbReference type="InterPro" id="IPR001099">
    <property type="entry name" value="Chalcone/stilbene_synt_N"/>
</dbReference>
<sequence length="372" mass="41035">MDRRTYREHIHDNLLSLSLDACQKSLADWGGSVSEITHLVWATMSAVIDAPSMDCYLVNELGLNASTKRLAVQQMGCMGGFRCLNLAAELTATNPKNRVLICVVDVRSGLQNQLPPVKEGESHTKAALLSCALFRDAASSAIVGTQPRSYERPKAEWLRGASHVIKGTLDQVSITDNDSSSIKWFNDKKMPATIGSQCPRVINELIAGFGLTARDPQYVVHTGGPAILKGPQAILRLPDEQMQASWDFMHHHGNTSGSSNIAILHHELTRDQEKPREFIMCLAGGPGICIEGAFLRRLDRDAVAGSTPAWRQQKLIGASWVKRTMYTVLPIGPQSMLGFYALRSYAWWMGFRDNIEGYTKYLTYIMGLASLA</sequence>
<accession>A0AAW1STE8</accession>
<comment type="similarity">
    <text evidence="1 3">Belongs to the thiolase-like superfamily. Chalcone/stilbene synthases family.</text>
</comment>
<organism evidence="6 7">
    <name type="scientific">Apatococcus fuscideae</name>
    <dbReference type="NCBI Taxonomy" id="2026836"/>
    <lineage>
        <taxon>Eukaryota</taxon>
        <taxon>Viridiplantae</taxon>
        <taxon>Chlorophyta</taxon>
        <taxon>core chlorophytes</taxon>
        <taxon>Trebouxiophyceae</taxon>
        <taxon>Chlorellales</taxon>
        <taxon>Chlorellaceae</taxon>
        <taxon>Apatococcus</taxon>
    </lineage>
</organism>
<dbReference type="InterPro" id="IPR016039">
    <property type="entry name" value="Thiolase-like"/>
</dbReference>
<dbReference type="Pfam" id="PF02797">
    <property type="entry name" value="Chal_sti_synt_C"/>
    <property type="match status" value="1"/>
</dbReference>
<evidence type="ECO:0000256" key="2">
    <source>
        <dbReference type="ARBA" id="ARBA00022679"/>
    </source>
</evidence>
<reference evidence="6 7" key="1">
    <citation type="journal article" date="2024" name="Nat. Commun.">
        <title>Phylogenomics reveals the evolutionary origins of lichenization in chlorophyte algae.</title>
        <authorList>
            <person name="Puginier C."/>
            <person name="Libourel C."/>
            <person name="Otte J."/>
            <person name="Skaloud P."/>
            <person name="Haon M."/>
            <person name="Grisel S."/>
            <person name="Petersen M."/>
            <person name="Berrin J.G."/>
            <person name="Delaux P.M."/>
            <person name="Dal Grande F."/>
            <person name="Keller J."/>
        </authorList>
    </citation>
    <scope>NUCLEOTIDE SEQUENCE [LARGE SCALE GENOMIC DNA]</scope>
    <source>
        <strain evidence="6 7">SAG 2523</strain>
    </source>
</reference>
<keyword evidence="7" id="KW-1185">Reference proteome</keyword>
<keyword evidence="3" id="KW-0012">Acyltransferase</keyword>
<dbReference type="EMBL" id="JALJOV010001003">
    <property type="protein sequence ID" value="KAK9856782.1"/>
    <property type="molecule type" value="Genomic_DNA"/>
</dbReference>
<comment type="caution">
    <text evidence="6">The sequence shown here is derived from an EMBL/GenBank/DDBJ whole genome shotgun (WGS) entry which is preliminary data.</text>
</comment>
<feature type="domain" description="Chalcone/stilbene synthase C-terminal" evidence="5">
    <location>
        <begin position="186"/>
        <end position="297"/>
    </location>
</feature>
<dbReference type="SUPFAM" id="SSF53901">
    <property type="entry name" value="Thiolase-like"/>
    <property type="match status" value="1"/>
</dbReference>
<dbReference type="InterPro" id="IPR011141">
    <property type="entry name" value="Polyketide_synthase_type-III"/>
</dbReference>